<comment type="caution">
    <text evidence="1">The sequence shown here is derived from an EMBL/GenBank/DDBJ whole genome shotgun (WGS) entry which is preliminary data.</text>
</comment>
<keyword evidence="2" id="KW-1185">Reference proteome</keyword>
<organism evidence="1 2">
    <name type="scientific">Nitrosarchaeum koreense MY1</name>
    <dbReference type="NCBI Taxonomy" id="1001994"/>
    <lineage>
        <taxon>Archaea</taxon>
        <taxon>Nitrososphaerota</taxon>
        <taxon>Nitrososphaeria</taxon>
        <taxon>Nitrosopumilales</taxon>
        <taxon>Nitrosopumilaceae</taxon>
        <taxon>Nitrosarchaeum</taxon>
    </lineage>
</organism>
<name>F9CUM2_9ARCH</name>
<gene>
    <name evidence="1" type="ORF">MY1_0296</name>
</gene>
<sequence length="109" mass="12414">MFMHIEYEEFDSIEDIFLYMAAAAPPMKNTMPINSYKGFIMAFIPLSPSSGDSYLMIYAKGTLETGIYEFDINSKSFKKVSAIERADKNYFISLTPKRNTIADEAIKNL</sequence>
<protein>
    <submittedName>
        <fullName evidence="1">Uncharacterized protein</fullName>
    </submittedName>
</protein>
<evidence type="ECO:0000313" key="2">
    <source>
        <dbReference type="Proteomes" id="UP000004440"/>
    </source>
</evidence>
<dbReference type="AlphaFoldDB" id="F9CUM2"/>
<dbReference type="EMBL" id="AFPU01000001">
    <property type="protein sequence ID" value="EGP93068.1"/>
    <property type="molecule type" value="Genomic_DNA"/>
</dbReference>
<accession>F9CUM2</accession>
<proteinExistence type="predicted"/>
<reference evidence="1 2" key="1">
    <citation type="journal article" date="2011" name="J. Bacteriol.">
        <title>Genome Sequence of an Ammonia-Oxidizing Soil Archaeon, "Candidatus Nitrosoarchaeum koreensis" MY1.</title>
        <authorList>
            <person name="Kim B.K."/>
            <person name="Jung M.Y."/>
            <person name="Yu D.S."/>
            <person name="Park S.J."/>
            <person name="Oh T.K."/>
            <person name="Rhee S.K."/>
            <person name="Kim J.F."/>
        </authorList>
    </citation>
    <scope>NUCLEOTIDE SEQUENCE [LARGE SCALE GENOMIC DNA]</scope>
    <source>
        <strain evidence="1 2">MY1</strain>
    </source>
</reference>
<evidence type="ECO:0000313" key="1">
    <source>
        <dbReference type="EMBL" id="EGP93068.1"/>
    </source>
</evidence>
<dbReference type="Proteomes" id="UP000004440">
    <property type="component" value="Unassembled WGS sequence"/>
</dbReference>